<evidence type="ECO:0000313" key="1">
    <source>
        <dbReference type="EMBL" id="KDR68791.1"/>
    </source>
</evidence>
<dbReference type="EMBL" id="KL142406">
    <property type="protein sequence ID" value="KDR68791.1"/>
    <property type="molecule type" value="Genomic_DNA"/>
</dbReference>
<dbReference type="AlphaFoldDB" id="A0A067SD20"/>
<reference evidence="2" key="1">
    <citation type="journal article" date="2014" name="Proc. Natl. Acad. Sci. U.S.A.">
        <title>Extensive sampling of basidiomycete genomes demonstrates inadequacy of the white-rot/brown-rot paradigm for wood decay fungi.</title>
        <authorList>
            <person name="Riley R."/>
            <person name="Salamov A.A."/>
            <person name="Brown D.W."/>
            <person name="Nagy L.G."/>
            <person name="Floudas D."/>
            <person name="Held B.W."/>
            <person name="Levasseur A."/>
            <person name="Lombard V."/>
            <person name="Morin E."/>
            <person name="Otillar R."/>
            <person name="Lindquist E.A."/>
            <person name="Sun H."/>
            <person name="LaButti K.M."/>
            <person name="Schmutz J."/>
            <person name="Jabbour D."/>
            <person name="Luo H."/>
            <person name="Baker S.E."/>
            <person name="Pisabarro A.G."/>
            <person name="Walton J.D."/>
            <person name="Blanchette R.A."/>
            <person name="Henrissat B."/>
            <person name="Martin F."/>
            <person name="Cullen D."/>
            <person name="Hibbett D.S."/>
            <person name="Grigoriev I.V."/>
        </authorList>
    </citation>
    <scope>NUCLEOTIDE SEQUENCE [LARGE SCALE GENOMIC DNA]</scope>
    <source>
        <strain evidence="2">CBS 339.88</strain>
    </source>
</reference>
<dbReference type="InterPro" id="IPR032675">
    <property type="entry name" value="LRR_dom_sf"/>
</dbReference>
<evidence type="ECO:0000313" key="2">
    <source>
        <dbReference type="Proteomes" id="UP000027222"/>
    </source>
</evidence>
<evidence type="ECO:0008006" key="3">
    <source>
        <dbReference type="Google" id="ProtNLM"/>
    </source>
</evidence>
<protein>
    <recommendedName>
        <fullName evidence="3">F-box domain-containing protein</fullName>
    </recommendedName>
</protein>
<keyword evidence="2" id="KW-1185">Reference proteome</keyword>
<dbReference type="Proteomes" id="UP000027222">
    <property type="component" value="Unassembled WGS sequence"/>
</dbReference>
<gene>
    <name evidence="1" type="ORF">GALMADRAFT_256642</name>
</gene>
<proteinExistence type="predicted"/>
<accession>A0A067SD20</accession>
<dbReference type="Gene3D" id="3.80.10.10">
    <property type="entry name" value="Ribonuclease Inhibitor"/>
    <property type="match status" value="1"/>
</dbReference>
<organism evidence="1 2">
    <name type="scientific">Galerina marginata (strain CBS 339.88)</name>
    <dbReference type="NCBI Taxonomy" id="685588"/>
    <lineage>
        <taxon>Eukaryota</taxon>
        <taxon>Fungi</taxon>
        <taxon>Dikarya</taxon>
        <taxon>Basidiomycota</taxon>
        <taxon>Agaricomycotina</taxon>
        <taxon>Agaricomycetes</taxon>
        <taxon>Agaricomycetidae</taxon>
        <taxon>Agaricales</taxon>
        <taxon>Agaricineae</taxon>
        <taxon>Strophariaceae</taxon>
        <taxon>Galerina</taxon>
    </lineage>
</organism>
<sequence length="510" mass="57433">MAEPPKLGDLPPELFPLVASHFPLHCTPQSLLSLGLVNLQISAIVLPLVPWYMILKCENDALKMIERFFTDPALARSVRELHIMCNLSSQSRTAGNPVNVLTGLQDVVNAGLLPSIKFLGVTLLDGWYLDENQKSTHQYVRLRPGFFANLQKKCPRLEGLAMKHISENKKDRWLEESGIYDMKGLLSLALTFLNFDSDLKAFKNLSSLSQSLCTLHISTNVLGFHASHIFSLHFPCLRSLSLENYLTNDTSQAMEFWNQHPCLEFISCTTPSSTWRFFSSEFSTNFLPNLRHLKANFLDVFSIAPILHRLVSLAILKSDNAQVPYLLRAVLPEGLPKLKSLLIAQRPASVSQPNHLESTHWYETENQRLGENLFNSEKISFFDNYYMHSIVRGAPNLEELSVQGHSNCFTALSHFVLVGPSLGELRRLQRICLFGSKTGHMEKDLDIFLRGTRILARTCKNLKTVTDNLALAPPFLNARIRRSDNGEVEDITIGQGFGMQIGNENIAFPL</sequence>
<name>A0A067SD20_GALM3</name>
<dbReference type="HOGENOM" id="CLU_040192_0_0_1"/>
<dbReference type="OrthoDB" id="2995895at2759"/>
<dbReference type="SUPFAM" id="SSF52047">
    <property type="entry name" value="RNI-like"/>
    <property type="match status" value="1"/>
</dbReference>